<evidence type="ECO:0000313" key="18">
    <source>
        <dbReference type="Proteomes" id="UP000806378"/>
    </source>
</evidence>
<dbReference type="GO" id="GO:0005524">
    <property type="term" value="F:ATP binding"/>
    <property type="evidence" value="ECO:0007669"/>
    <property type="project" value="UniProtKB-UniRule"/>
</dbReference>
<keyword evidence="4 15" id="KW-0812">Transmembrane</keyword>
<evidence type="ECO:0000256" key="11">
    <source>
        <dbReference type="ARBA" id="ARBA00023180"/>
    </source>
</evidence>
<dbReference type="InterPro" id="IPR008271">
    <property type="entry name" value="Ser/Thr_kinase_AS"/>
</dbReference>
<reference evidence="17" key="1">
    <citation type="submission" date="2020-05" db="EMBL/GenBank/DDBJ databases">
        <title>WGS assembly of Corymbia citriodora subspecies variegata.</title>
        <authorList>
            <person name="Barry K."/>
            <person name="Hundley H."/>
            <person name="Shu S."/>
            <person name="Jenkins J."/>
            <person name="Grimwood J."/>
            <person name="Baten A."/>
        </authorList>
    </citation>
    <scope>NUCLEOTIDE SEQUENCE</scope>
    <source>
        <strain evidence="17">CV2-018</strain>
    </source>
</reference>
<evidence type="ECO:0000256" key="13">
    <source>
        <dbReference type="RuleBase" id="RU000304"/>
    </source>
</evidence>
<evidence type="ECO:0000313" key="17">
    <source>
        <dbReference type="EMBL" id="KAF7847914.1"/>
    </source>
</evidence>
<evidence type="ECO:0000256" key="7">
    <source>
        <dbReference type="ARBA" id="ARBA00022777"/>
    </source>
</evidence>
<dbReference type="Pfam" id="PF00069">
    <property type="entry name" value="Pkinase"/>
    <property type="match status" value="1"/>
</dbReference>
<dbReference type="EMBL" id="MU090417">
    <property type="protein sequence ID" value="KAF7847914.1"/>
    <property type="molecule type" value="Genomic_DNA"/>
</dbReference>
<comment type="subcellular location">
    <subcellularLocation>
        <location evidence="1">Membrane</location>
        <topology evidence="1">Single-pass type I membrane protein</topology>
    </subcellularLocation>
</comment>
<dbReference type="InterPro" id="IPR000719">
    <property type="entry name" value="Prot_kinase_dom"/>
</dbReference>
<keyword evidence="18" id="KW-1185">Reference proteome</keyword>
<evidence type="ECO:0000256" key="8">
    <source>
        <dbReference type="ARBA" id="ARBA00022840"/>
    </source>
</evidence>
<keyword evidence="8 12" id="KW-0067">ATP-binding</keyword>
<keyword evidence="6 12" id="KW-0547">Nucleotide-binding</keyword>
<feature type="transmembrane region" description="Helical" evidence="15">
    <location>
        <begin position="57"/>
        <end position="81"/>
    </location>
</feature>
<keyword evidence="7" id="KW-0418">Kinase</keyword>
<dbReference type="InterPro" id="IPR045874">
    <property type="entry name" value="LRK10/LRL21-25-like"/>
</dbReference>
<dbReference type="InterPro" id="IPR011009">
    <property type="entry name" value="Kinase-like_dom_sf"/>
</dbReference>
<feature type="domain" description="Protein kinase" evidence="16">
    <location>
        <begin position="156"/>
        <end position="438"/>
    </location>
</feature>
<evidence type="ECO:0000256" key="4">
    <source>
        <dbReference type="ARBA" id="ARBA00022692"/>
    </source>
</evidence>
<dbReference type="InterPro" id="IPR017441">
    <property type="entry name" value="Protein_kinase_ATP_BS"/>
</dbReference>
<dbReference type="PROSITE" id="PS50011">
    <property type="entry name" value="PROTEIN_KINASE_DOM"/>
    <property type="match status" value="1"/>
</dbReference>
<accession>A0A8T0CKZ5</accession>
<keyword evidence="5" id="KW-0732">Signal</keyword>
<dbReference type="PANTHER" id="PTHR27009">
    <property type="entry name" value="RUST RESISTANCE KINASE LR10-RELATED"/>
    <property type="match status" value="1"/>
</dbReference>
<dbReference type="Gramene" id="rna-gnl|WGS:JABURB|Cocit.L2458.1">
    <property type="protein sequence ID" value="cds-KAF7847914.1"/>
    <property type="gene ID" value="gene-BT93_L2458"/>
</dbReference>
<feature type="compositionally biased region" description="Polar residues" evidence="14">
    <location>
        <begin position="445"/>
        <end position="464"/>
    </location>
</feature>
<proteinExistence type="inferred from homology"/>
<dbReference type="Proteomes" id="UP000806378">
    <property type="component" value="Unassembled WGS sequence"/>
</dbReference>
<dbReference type="PROSITE" id="PS00107">
    <property type="entry name" value="PROTEIN_KINASE_ATP"/>
    <property type="match status" value="1"/>
</dbReference>
<keyword evidence="2 13" id="KW-0723">Serine/threonine-protein kinase</keyword>
<name>A0A8T0CKZ5_CORYI</name>
<evidence type="ECO:0000256" key="3">
    <source>
        <dbReference type="ARBA" id="ARBA00022679"/>
    </source>
</evidence>
<comment type="similarity">
    <text evidence="13">Belongs to the protein kinase superfamily.</text>
</comment>
<feature type="region of interest" description="Disordered" evidence="14">
    <location>
        <begin position="432"/>
        <end position="471"/>
    </location>
</feature>
<evidence type="ECO:0000256" key="5">
    <source>
        <dbReference type="ARBA" id="ARBA00022729"/>
    </source>
</evidence>
<comment type="caution">
    <text evidence="17">The sequence shown here is derived from an EMBL/GenBank/DDBJ whole genome shotgun (WGS) entry which is preliminary data.</text>
</comment>
<keyword evidence="9 15" id="KW-1133">Transmembrane helix</keyword>
<keyword evidence="11" id="KW-0325">Glycoprotein</keyword>
<evidence type="ECO:0000256" key="2">
    <source>
        <dbReference type="ARBA" id="ARBA00022527"/>
    </source>
</evidence>
<dbReference type="GO" id="GO:0016020">
    <property type="term" value="C:membrane"/>
    <property type="evidence" value="ECO:0007669"/>
    <property type="project" value="UniProtKB-SubCell"/>
</dbReference>
<evidence type="ECO:0000256" key="14">
    <source>
        <dbReference type="SAM" id="MobiDB-lite"/>
    </source>
</evidence>
<evidence type="ECO:0000256" key="10">
    <source>
        <dbReference type="ARBA" id="ARBA00023136"/>
    </source>
</evidence>
<dbReference type="Gene3D" id="1.10.510.10">
    <property type="entry name" value="Transferase(Phosphotransferase) domain 1"/>
    <property type="match status" value="1"/>
</dbReference>
<protein>
    <recommendedName>
        <fullName evidence="16">Protein kinase domain-containing protein</fullName>
    </recommendedName>
</protein>
<feature type="binding site" evidence="12">
    <location>
        <position position="184"/>
    </location>
    <ligand>
        <name>ATP</name>
        <dbReference type="ChEBI" id="CHEBI:30616"/>
    </ligand>
</feature>
<gene>
    <name evidence="17" type="ORF">BT93_L2458</name>
</gene>
<keyword evidence="3" id="KW-0808">Transferase</keyword>
<evidence type="ECO:0000256" key="12">
    <source>
        <dbReference type="PROSITE-ProRule" id="PRU10141"/>
    </source>
</evidence>
<dbReference type="FunFam" id="1.10.510.10:FF:000384">
    <property type="entry name" value="G-type lectin S-receptor-like serine/threonine-protein kinase"/>
    <property type="match status" value="1"/>
</dbReference>
<evidence type="ECO:0000256" key="1">
    <source>
        <dbReference type="ARBA" id="ARBA00004479"/>
    </source>
</evidence>
<organism evidence="17 18">
    <name type="scientific">Corymbia citriodora subsp. variegata</name>
    <dbReference type="NCBI Taxonomy" id="360336"/>
    <lineage>
        <taxon>Eukaryota</taxon>
        <taxon>Viridiplantae</taxon>
        <taxon>Streptophyta</taxon>
        <taxon>Embryophyta</taxon>
        <taxon>Tracheophyta</taxon>
        <taxon>Spermatophyta</taxon>
        <taxon>Magnoliopsida</taxon>
        <taxon>eudicotyledons</taxon>
        <taxon>Gunneridae</taxon>
        <taxon>Pentapetalae</taxon>
        <taxon>rosids</taxon>
        <taxon>malvids</taxon>
        <taxon>Myrtales</taxon>
        <taxon>Myrtaceae</taxon>
        <taxon>Myrtoideae</taxon>
        <taxon>Eucalypteae</taxon>
        <taxon>Corymbia</taxon>
    </lineage>
</organism>
<evidence type="ECO:0000256" key="15">
    <source>
        <dbReference type="SAM" id="Phobius"/>
    </source>
</evidence>
<dbReference type="SMART" id="SM00220">
    <property type="entry name" value="S_TKc"/>
    <property type="match status" value="1"/>
</dbReference>
<dbReference type="OrthoDB" id="4062651at2759"/>
<dbReference type="Gene3D" id="3.30.200.20">
    <property type="entry name" value="Phosphorylase Kinase, domain 1"/>
    <property type="match status" value="1"/>
</dbReference>
<dbReference type="GO" id="GO:0004674">
    <property type="term" value="F:protein serine/threonine kinase activity"/>
    <property type="evidence" value="ECO:0007669"/>
    <property type="project" value="UniProtKB-KW"/>
</dbReference>
<sequence>MRSFQYDSEELNQALQSLLKNPTGSGSSFPHSSDKLNGDPFIVFKNFADSINSRMDWAVSASMISGMVGTAAIVLIVYFLIDCLKKAGTAIPSYARIATNDLEKLPKDSSPSRAISIVPPAIPPGHNQEVPDEFRTLERFLKPTWFSSEQLAICTGDYATVLGCGTYGVVFKGELPNGTLVAVKVLKNAHDKRMEEQFMAEVSSIGRTNHVNLVRLFGFCFNPTTRALIYEYMENGSLDRFLFGDKMAMDWRKMHEIAVGTAKGIAYLHEECEQRIVHCDIKPGNILLDWNLSPKVGDFGLAKLYSREISRITMTGFRGTHGYAAPEMLKPYPVTYKCDVYSFGMVLFDIVGRMINDNVNQSEPMPGLPMRTWHMSQNGKLLEMVCGFPESEREKAMRMLMVALCCVHNKPEARPAMSAVVKMLEGDVAIPTPEYPFENADPDKASQSTGNESEWDSDSSTLRTGYSGGCCSKPVKQTAELELANG</sequence>
<evidence type="ECO:0000256" key="9">
    <source>
        <dbReference type="ARBA" id="ARBA00022989"/>
    </source>
</evidence>
<evidence type="ECO:0000259" key="16">
    <source>
        <dbReference type="PROSITE" id="PS50011"/>
    </source>
</evidence>
<dbReference type="SUPFAM" id="SSF56112">
    <property type="entry name" value="Protein kinase-like (PK-like)"/>
    <property type="match status" value="1"/>
</dbReference>
<evidence type="ECO:0000256" key="6">
    <source>
        <dbReference type="ARBA" id="ARBA00022741"/>
    </source>
</evidence>
<dbReference type="AlphaFoldDB" id="A0A8T0CKZ5"/>
<dbReference type="PROSITE" id="PS00108">
    <property type="entry name" value="PROTEIN_KINASE_ST"/>
    <property type="match status" value="1"/>
</dbReference>
<keyword evidence="10 15" id="KW-0472">Membrane</keyword>